<feature type="compositionally biased region" description="Acidic residues" evidence="1">
    <location>
        <begin position="71"/>
        <end position="86"/>
    </location>
</feature>
<keyword evidence="3" id="KW-1185">Reference proteome</keyword>
<gene>
    <name evidence="2" type="ORF">K432DRAFT_395963</name>
</gene>
<feature type="region of interest" description="Disordered" evidence="1">
    <location>
        <begin position="71"/>
        <end position="121"/>
    </location>
</feature>
<dbReference type="Proteomes" id="UP000250266">
    <property type="component" value="Unassembled WGS sequence"/>
</dbReference>
<evidence type="ECO:0000313" key="2">
    <source>
        <dbReference type="EMBL" id="OCK76999.1"/>
    </source>
</evidence>
<dbReference type="EMBL" id="KV745162">
    <property type="protein sequence ID" value="OCK76999.1"/>
    <property type="molecule type" value="Genomic_DNA"/>
</dbReference>
<protein>
    <submittedName>
        <fullName evidence="2">Uncharacterized protein</fullName>
    </submittedName>
</protein>
<feature type="compositionally biased region" description="Basic and acidic residues" evidence="1">
    <location>
        <begin position="103"/>
        <end position="115"/>
    </location>
</feature>
<accession>A0A8E2JCI4</accession>
<name>A0A8E2JCI4_9PEZI</name>
<dbReference type="AlphaFoldDB" id="A0A8E2JCI4"/>
<evidence type="ECO:0000313" key="3">
    <source>
        <dbReference type="Proteomes" id="UP000250266"/>
    </source>
</evidence>
<evidence type="ECO:0000256" key="1">
    <source>
        <dbReference type="SAM" id="MobiDB-lite"/>
    </source>
</evidence>
<sequence length="148" mass="16975">MEDCGSACPTCLNLNYDLFEELKPRHYDSFDLSNQLRYHISSINDPSASSQGGCRNCSILYQGITLFWGETGEDEVEEDDDEEADEESIKGIKEDQEQDHENEDPKEHGYEHEDGGQDGNPYRIFIEIRPGILLTVLRTQNHYGLTLW</sequence>
<organism evidence="2 3">
    <name type="scientific">Lepidopterella palustris CBS 459.81</name>
    <dbReference type="NCBI Taxonomy" id="1314670"/>
    <lineage>
        <taxon>Eukaryota</taxon>
        <taxon>Fungi</taxon>
        <taxon>Dikarya</taxon>
        <taxon>Ascomycota</taxon>
        <taxon>Pezizomycotina</taxon>
        <taxon>Dothideomycetes</taxon>
        <taxon>Pleosporomycetidae</taxon>
        <taxon>Mytilinidiales</taxon>
        <taxon>Argynnaceae</taxon>
        <taxon>Lepidopterella</taxon>
    </lineage>
</organism>
<proteinExistence type="predicted"/>
<reference evidence="2 3" key="1">
    <citation type="journal article" date="2016" name="Nat. Commun.">
        <title>Ectomycorrhizal ecology is imprinted in the genome of the dominant symbiotic fungus Cenococcum geophilum.</title>
        <authorList>
            <consortium name="DOE Joint Genome Institute"/>
            <person name="Peter M."/>
            <person name="Kohler A."/>
            <person name="Ohm R.A."/>
            <person name="Kuo A."/>
            <person name="Krutzmann J."/>
            <person name="Morin E."/>
            <person name="Arend M."/>
            <person name="Barry K.W."/>
            <person name="Binder M."/>
            <person name="Choi C."/>
            <person name="Clum A."/>
            <person name="Copeland A."/>
            <person name="Grisel N."/>
            <person name="Haridas S."/>
            <person name="Kipfer T."/>
            <person name="LaButti K."/>
            <person name="Lindquist E."/>
            <person name="Lipzen A."/>
            <person name="Maire R."/>
            <person name="Meier B."/>
            <person name="Mihaltcheva S."/>
            <person name="Molinier V."/>
            <person name="Murat C."/>
            <person name="Poggeler S."/>
            <person name="Quandt C.A."/>
            <person name="Sperisen C."/>
            <person name="Tritt A."/>
            <person name="Tisserant E."/>
            <person name="Crous P.W."/>
            <person name="Henrissat B."/>
            <person name="Nehls U."/>
            <person name="Egli S."/>
            <person name="Spatafora J.W."/>
            <person name="Grigoriev I.V."/>
            <person name="Martin F.M."/>
        </authorList>
    </citation>
    <scope>NUCLEOTIDE SEQUENCE [LARGE SCALE GENOMIC DNA]</scope>
    <source>
        <strain evidence="2 3">CBS 459.81</strain>
    </source>
</reference>